<dbReference type="CDD" id="cd00093">
    <property type="entry name" value="HTH_XRE"/>
    <property type="match status" value="1"/>
</dbReference>
<feature type="domain" description="HTH cro/C1-type" evidence="1">
    <location>
        <begin position="39"/>
        <end position="86"/>
    </location>
</feature>
<evidence type="ECO:0000313" key="2">
    <source>
        <dbReference type="EMBL" id="MDT0301954.1"/>
    </source>
</evidence>
<dbReference type="SMART" id="SM00530">
    <property type="entry name" value="HTH_XRE"/>
    <property type="match status" value="1"/>
</dbReference>
<dbReference type="PROSITE" id="PS50943">
    <property type="entry name" value="HTH_CROC1"/>
    <property type="match status" value="1"/>
</dbReference>
<protein>
    <submittedName>
        <fullName evidence="2">Helix-turn-helix transcriptional regulator</fullName>
    </submittedName>
</protein>
<dbReference type="PANTHER" id="PTHR35010:SF3">
    <property type="entry name" value="BLL4873 PROTEIN"/>
    <property type="match status" value="1"/>
</dbReference>
<dbReference type="InterPro" id="IPR010982">
    <property type="entry name" value="Lambda_DNA-bd_dom_sf"/>
</dbReference>
<evidence type="ECO:0000259" key="1">
    <source>
        <dbReference type="PROSITE" id="PS50943"/>
    </source>
</evidence>
<evidence type="ECO:0000313" key="3">
    <source>
        <dbReference type="Proteomes" id="UP001183226"/>
    </source>
</evidence>
<dbReference type="EMBL" id="JAVREK010000005">
    <property type="protein sequence ID" value="MDT0301954.1"/>
    <property type="molecule type" value="Genomic_DNA"/>
</dbReference>
<dbReference type="Pfam" id="PF13560">
    <property type="entry name" value="HTH_31"/>
    <property type="match status" value="1"/>
</dbReference>
<comment type="caution">
    <text evidence="2">The sequence shown here is derived from an EMBL/GenBank/DDBJ whole genome shotgun (WGS) entry which is preliminary data.</text>
</comment>
<dbReference type="InterPro" id="IPR001387">
    <property type="entry name" value="Cro/C1-type_HTH"/>
</dbReference>
<gene>
    <name evidence="2" type="ORF">RM446_07490</name>
</gene>
<keyword evidence="3" id="KW-1185">Reference proteome</keyword>
<dbReference type="Pfam" id="PF17765">
    <property type="entry name" value="MLTR_LBD"/>
    <property type="match status" value="1"/>
</dbReference>
<dbReference type="Gene3D" id="3.30.450.180">
    <property type="match status" value="1"/>
</dbReference>
<proteinExistence type="predicted"/>
<sequence>MSVSEPDRSGLGAFLRSRRERLAPQDVGLPERGRRRTPGLRREEVAELAGIGTDWYIRLEQGRSVIPSPATVGALAAALRLDAAEQAHLQALAGAFVQEPFVRERAPDGLRNLVETLDRPAYLTGRRWDLLAWSPAAADLFADFGAWAEEDRNVLVYLLLDPGARRLFGHGWADQARHLVGRFRAARDLRPADPAFDRLTARLLRGCPEFGAWWDRHDVREAGGAGTKVLHTPDRGALRFDYATFQADEDPALCLTVYTQAGRQPQPPAKESP</sequence>
<dbReference type="Proteomes" id="UP001183226">
    <property type="component" value="Unassembled WGS sequence"/>
</dbReference>
<reference evidence="3" key="1">
    <citation type="submission" date="2023-07" db="EMBL/GenBank/DDBJ databases">
        <title>30 novel species of actinomycetes from the DSMZ collection.</title>
        <authorList>
            <person name="Nouioui I."/>
        </authorList>
    </citation>
    <scope>NUCLEOTIDE SEQUENCE [LARGE SCALE GENOMIC DNA]</scope>
    <source>
        <strain evidence="3">DSM 45055</strain>
    </source>
</reference>
<dbReference type="Gene3D" id="1.10.260.40">
    <property type="entry name" value="lambda repressor-like DNA-binding domains"/>
    <property type="match status" value="1"/>
</dbReference>
<name>A0ABU2KRN7_9ACTN</name>
<organism evidence="2 3">
    <name type="scientific">Streptomonospora wellingtoniae</name>
    <dbReference type="NCBI Taxonomy" id="3075544"/>
    <lineage>
        <taxon>Bacteria</taxon>
        <taxon>Bacillati</taxon>
        <taxon>Actinomycetota</taxon>
        <taxon>Actinomycetes</taxon>
        <taxon>Streptosporangiales</taxon>
        <taxon>Nocardiopsidaceae</taxon>
        <taxon>Streptomonospora</taxon>
    </lineage>
</organism>
<dbReference type="PANTHER" id="PTHR35010">
    <property type="entry name" value="BLL4672 PROTEIN-RELATED"/>
    <property type="match status" value="1"/>
</dbReference>
<accession>A0ABU2KRN7</accession>
<dbReference type="SUPFAM" id="SSF47413">
    <property type="entry name" value="lambda repressor-like DNA-binding domains"/>
    <property type="match status" value="1"/>
</dbReference>
<dbReference type="InterPro" id="IPR041413">
    <property type="entry name" value="MLTR_LBD"/>
</dbReference>